<dbReference type="Proteomes" id="UP000037891">
    <property type="component" value="Unassembled WGS sequence"/>
</dbReference>
<gene>
    <name evidence="1" type="ORF">ABJ99_1686</name>
</gene>
<accession>A0A0N1JP42</accession>
<name>A0A0N1JP42_PSESX</name>
<dbReference type="AlphaFoldDB" id="A0A0N1JP42"/>
<dbReference type="EMBL" id="LGLN01000033">
    <property type="protein sequence ID" value="KPC32833.1"/>
    <property type="molecule type" value="Genomic_DNA"/>
</dbReference>
<dbReference type="PATRIC" id="fig|81035.3.peg.1827"/>
<reference evidence="1 2" key="2">
    <citation type="submission" date="2015-10" db="EMBL/GenBank/DDBJ databases">
        <title>Comparative genomics and high-throughput reverse genetic screens identify a new phytobacterial MAMP and an Arabidopsis receptor required for immune elicitation.</title>
        <authorList>
            <person name="Mott G.A."/>
            <person name="Thakur S."/>
            <person name="Wang P.W."/>
            <person name="Desveaux D."/>
            <person name="Guttman D.S."/>
        </authorList>
    </citation>
    <scope>NUCLEOTIDE SEQUENCE [LARGE SCALE GENOMIC DNA]</scope>
    <source>
        <strain evidence="1 2">0788_9</strain>
    </source>
</reference>
<protein>
    <submittedName>
        <fullName evidence="1">Uncharacterized protein</fullName>
    </submittedName>
</protein>
<sequence length="38" mass="4139">MLMRMLVKTVLGSIQEAAMSGRLLPTGMKKPAQGRSIH</sequence>
<evidence type="ECO:0000313" key="1">
    <source>
        <dbReference type="EMBL" id="KPC32833.1"/>
    </source>
</evidence>
<organism evidence="1 2">
    <name type="scientific">Pseudomonas syringae pv. cilantro</name>
    <dbReference type="NCBI Taxonomy" id="81035"/>
    <lineage>
        <taxon>Bacteria</taxon>
        <taxon>Pseudomonadati</taxon>
        <taxon>Pseudomonadota</taxon>
        <taxon>Gammaproteobacteria</taxon>
        <taxon>Pseudomonadales</taxon>
        <taxon>Pseudomonadaceae</taxon>
        <taxon>Pseudomonas</taxon>
        <taxon>Pseudomonas syringae</taxon>
    </lineage>
</organism>
<proteinExistence type="predicted"/>
<comment type="caution">
    <text evidence="1">The sequence shown here is derived from an EMBL/GenBank/DDBJ whole genome shotgun (WGS) entry which is preliminary data.</text>
</comment>
<evidence type="ECO:0000313" key="2">
    <source>
        <dbReference type="Proteomes" id="UP000037891"/>
    </source>
</evidence>
<reference evidence="1 2" key="1">
    <citation type="submission" date="2015-07" db="EMBL/GenBank/DDBJ databases">
        <authorList>
            <person name="Noorani M."/>
        </authorList>
    </citation>
    <scope>NUCLEOTIDE SEQUENCE [LARGE SCALE GENOMIC DNA]</scope>
    <source>
        <strain evidence="1 2">0788_9</strain>
    </source>
</reference>